<reference evidence="7 8" key="1">
    <citation type="journal article" date="2021" name="Nat. Commun.">
        <title>Genetic determinants of endophytism in the Arabidopsis root mycobiome.</title>
        <authorList>
            <person name="Mesny F."/>
            <person name="Miyauchi S."/>
            <person name="Thiergart T."/>
            <person name="Pickel B."/>
            <person name="Atanasova L."/>
            <person name="Karlsson M."/>
            <person name="Huettel B."/>
            <person name="Barry K.W."/>
            <person name="Haridas S."/>
            <person name="Chen C."/>
            <person name="Bauer D."/>
            <person name="Andreopoulos W."/>
            <person name="Pangilinan J."/>
            <person name="LaButti K."/>
            <person name="Riley R."/>
            <person name="Lipzen A."/>
            <person name="Clum A."/>
            <person name="Drula E."/>
            <person name="Henrissat B."/>
            <person name="Kohler A."/>
            <person name="Grigoriev I.V."/>
            <person name="Martin F.M."/>
            <person name="Hacquard S."/>
        </authorList>
    </citation>
    <scope>NUCLEOTIDE SEQUENCE [LARGE SCALE GENOMIC DNA]</scope>
    <source>
        <strain evidence="7 8">MPI-CAGE-CH-0241</strain>
    </source>
</reference>
<feature type="transmembrane region" description="Helical" evidence="6">
    <location>
        <begin position="41"/>
        <end position="61"/>
    </location>
</feature>
<evidence type="ECO:0000256" key="3">
    <source>
        <dbReference type="ARBA" id="ARBA00022692"/>
    </source>
</evidence>
<dbReference type="Pfam" id="PF06140">
    <property type="entry name" value="Ifi-6-16"/>
    <property type="match status" value="1"/>
</dbReference>
<feature type="transmembrane region" description="Helical" evidence="6">
    <location>
        <begin position="73"/>
        <end position="95"/>
    </location>
</feature>
<keyword evidence="3 6" id="KW-0812">Transmembrane</keyword>
<dbReference type="Proteomes" id="UP000777438">
    <property type="component" value="Unassembled WGS sequence"/>
</dbReference>
<dbReference type="InterPro" id="IPR009311">
    <property type="entry name" value="IFI6/IFI27-like"/>
</dbReference>
<evidence type="ECO:0000256" key="5">
    <source>
        <dbReference type="ARBA" id="ARBA00023136"/>
    </source>
</evidence>
<evidence type="ECO:0000313" key="7">
    <source>
        <dbReference type="EMBL" id="KAH6897272.1"/>
    </source>
</evidence>
<dbReference type="GO" id="GO:0016020">
    <property type="term" value="C:membrane"/>
    <property type="evidence" value="ECO:0007669"/>
    <property type="project" value="UniProtKB-SubCell"/>
</dbReference>
<keyword evidence="8" id="KW-1185">Reference proteome</keyword>
<dbReference type="OrthoDB" id="440424at2759"/>
<sequence>MAWPLFAALGGSLVAFIPAIISAPFLSLLGFGSAGVGAGTFAAWIHAIIGNVIPGSLFAIFQSAGALGYGLGIVNGVIQCVGAAFAFAVGSWALLF</sequence>
<comment type="caution">
    <text evidence="7">The sequence shown here is derived from an EMBL/GenBank/DDBJ whole genome shotgun (WGS) entry which is preliminary data.</text>
</comment>
<accession>A0A9P8WF93</accession>
<evidence type="ECO:0000256" key="2">
    <source>
        <dbReference type="ARBA" id="ARBA00007262"/>
    </source>
</evidence>
<evidence type="ECO:0000256" key="6">
    <source>
        <dbReference type="SAM" id="Phobius"/>
    </source>
</evidence>
<comment type="subcellular location">
    <subcellularLocation>
        <location evidence="1">Membrane</location>
        <topology evidence="1">Multi-pass membrane protein</topology>
    </subcellularLocation>
</comment>
<dbReference type="EMBL" id="JAGPYM010000003">
    <property type="protein sequence ID" value="KAH6897272.1"/>
    <property type="molecule type" value="Genomic_DNA"/>
</dbReference>
<proteinExistence type="inferred from homology"/>
<evidence type="ECO:0000256" key="4">
    <source>
        <dbReference type="ARBA" id="ARBA00022989"/>
    </source>
</evidence>
<dbReference type="InterPro" id="IPR038213">
    <property type="entry name" value="IFI6/IFI27-like_sf"/>
</dbReference>
<evidence type="ECO:0000313" key="8">
    <source>
        <dbReference type="Proteomes" id="UP000777438"/>
    </source>
</evidence>
<dbReference type="AlphaFoldDB" id="A0A9P8WF93"/>
<name>A0A9P8WF93_9HYPO</name>
<organism evidence="7 8">
    <name type="scientific">Thelonectria olida</name>
    <dbReference type="NCBI Taxonomy" id="1576542"/>
    <lineage>
        <taxon>Eukaryota</taxon>
        <taxon>Fungi</taxon>
        <taxon>Dikarya</taxon>
        <taxon>Ascomycota</taxon>
        <taxon>Pezizomycotina</taxon>
        <taxon>Sordariomycetes</taxon>
        <taxon>Hypocreomycetidae</taxon>
        <taxon>Hypocreales</taxon>
        <taxon>Nectriaceae</taxon>
        <taxon>Thelonectria</taxon>
    </lineage>
</organism>
<dbReference type="Gene3D" id="6.10.110.10">
    <property type="match status" value="1"/>
</dbReference>
<keyword evidence="4 6" id="KW-1133">Transmembrane helix</keyword>
<comment type="similarity">
    <text evidence="2">Belongs to the IFI6/IFI27 family.</text>
</comment>
<evidence type="ECO:0000256" key="1">
    <source>
        <dbReference type="ARBA" id="ARBA00004141"/>
    </source>
</evidence>
<feature type="transmembrane region" description="Helical" evidence="6">
    <location>
        <begin position="6"/>
        <end position="29"/>
    </location>
</feature>
<gene>
    <name evidence="7" type="ORF">B0T10DRAFT_476507</name>
</gene>
<protein>
    <submittedName>
        <fullName evidence="7">Uncharacterized protein</fullName>
    </submittedName>
</protein>
<keyword evidence="5 6" id="KW-0472">Membrane</keyword>